<evidence type="ECO:0000256" key="3">
    <source>
        <dbReference type="ARBA" id="ARBA00022490"/>
    </source>
</evidence>
<keyword evidence="6" id="KW-0206">Cytoskeleton</keyword>
<dbReference type="PANTHER" id="PTHR11937">
    <property type="entry name" value="ACTIN"/>
    <property type="match status" value="1"/>
</dbReference>
<keyword evidence="4" id="KW-0547">Nucleotide-binding</keyword>
<dbReference type="OrthoDB" id="10249208at2759"/>
<dbReference type="PRINTS" id="PR00190">
    <property type="entry name" value="ACTIN"/>
</dbReference>
<dbReference type="GO" id="GO:0005524">
    <property type="term" value="F:ATP binding"/>
    <property type="evidence" value="ECO:0007669"/>
    <property type="project" value="UniProtKB-KW"/>
</dbReference>
<dbReference type="InterPro" id="IPR004000">
    <property type="entry name" value="Actin"/>
</dbReference>
<dbReference type="STRING" id="37653.A0A0L8IG31"/>
<protein>
    <submittedName>
        <fullName evidence="8">Uncharacterized protein</fullName>
    </submittedName>
</protein>
<evidence type="ECO:0000256" key="2">
    <source>
        <dbReference type="ARBA" id="ARBA00004245"/>
    </source>
</evidence>
<dbReference type="FunFam" id="3.30.420.40:FF:000148">
    <property type="entry name" value="Actin, alpha skeletal muscle"/>
    <property type="match status" value="1"/>
</dbReference>
<comment type="subcellular location">
    <subcellularLocation>
        <location evidence="2">Cytoplasm</location>
        <location evidence="2">Cytoskeleton</location>
    </subcellularLocation>
</comment>
<dbReference type="SUPFAM" id="SSF53067">
    <property type="entry name" value="Actin-like ATPase domain"/>
    <property type="match status" value="2"/>
</dbReference>
<dbReference type="Gene3D" id="3.30.420.40">
    <property type="match status" value="2"/>
</dbReference>
<reference evidence="8" key="1">
    <citation type="submission" date="2015-07" db="EMBL/GenBank/DDBJ databases">
        <title>MeaNS - Measles Nucleotide Surveillance Program.</title>
        <authorList>
            <person name="Tran T."/>
            <person name="Druce J."/>
        </authorList>
    </citation>
    <scope>NUCLEOTIDE SEQUENCE</scope>
    <source>
        <strain evidence="8">UCB-OBI-ISO-001</strain>
        <tissue evidence="8">Gonad</tissue>
    </source>
</reference>
<organism evidence="8">
    <name type="scientific">Octopus bimaculoides</name>
    <name type="common">California two-spotted octopus</name>
    <dbReference type="NCBI Taxonomy" id="37653"/>
    <lineage>
        <taxon>Eukaryota</taxon>
        <taxon>Metazoa</taxon>
        <taxon>Spiralia</taxon>
        <taxon>Lophotrochozoa</taxon>
        <taxon>Mollusca</taxon>
        <taxon>Cephalopoda</taxon>
        <taxon>Coleoidea</taxon>
        <taxon>Octopodiformes</taxon>
        <taxon>Octopoda</taxon>
        <taxon>Incirrata</taxon>
        <taxon>Octopodidae</taxon>
        <taxon>Octopus</taxon>
    </lineage>
</organism>
<evidence type="ECO:0000256" key="4">
    <source>
        <dbReference type="ARBA" id="ARBA00022741"/>
    </source>
</evidence>
<evidence type="ECO:0000313" key="8">
    <source>
        <dbReference type="EMBL" id="KOG00447.1"/>
    </source>
</evidence>
<dbReference type="Pfam" id="PF00022">
    <property type="entry name" value="Actin"/>
    <property type="match status" value="2"/>
</dbReference>
<dbReference type="AlphaFoldDB" id="A0A0L8IG31"/>
<gene>
    <name evidence="8" type="ORF">OCBIM_22004268mg</name>
</gene>
<evidence type="ECO:0000256" key="5">
    <source>
        <dbReference type="ARBA" id="ARBA00022840"/>
    </source>
</evidence>
<dbReference type="EMBL" id="KQ415802">
    <property type="protein sequence ID" value="KOG00447.1"/>
    <property type="molecule type" value="Genomic_DNA"/>
</dbReference>
<dbReference type="GO" id="GO:0005856">
    <property type="term" value="C:cytoskeleton"/>
    <property type="evidence" value="ECO:0007669"/>
    <property type="project" value="UniProtKB-SubCell"/>
</dbReference>
<name>A0A0L8IG31_OCTBM</name>
<keyword evidence="5" id="KW-0067">ATP-binding</keyword>
<dbReference type="SMART" id="SM00268">
    <property type="entry name" value="ACTIN"/>
    <property type="match status" value="1"/>
</dbReference>
<comment type="similarity">
    <text evidence="7">Belongs to the actin family.</text>
</comment>
<sequence length="292" mass="32968">MVASIVIDNGSYTCKAGFGGEYEDRTVFPSLVGYPKLKDKEFKKKRKEFYVGEETGGNSTFLNLKNLIEHGIITDWENIERIWHHTFKELNVAAKDYAVLLTESVVMLANQAVLSLFDSGRVMGISVNVGHGITQVVPVYEASTITEATVHQNTAGLDLRDYLIRILTERGFKYVEVASVNKKLNDMKEKLCYVALDFEQEMETACSSSVLEKRVDLPEAMFQPSILGMEYDGVHKITYNSIMKCDEKIRKDLFTNIVLSGDELWITKEEYKESGSSHVCGKHAHKMENLSP</sequence>
<accession>A0A0L8IG31</accession>
<evidence type="ECO:0000256" key="7">
    <source>
        <dbReference type="RuleBase" id="RU000487"/>
    </source>
</evidence>
<dbReference type="Gene3D" id="3.90.640.10">
    <property type="entry name" value="Actin, Chain A, domain 4"/>
    <property type="match status" value="1"/>
</dbReference>
<dbReference type="InterPro" id="IPR043129">
    <property type="entry name" value="ATPase_NBD"/>
</dbReference>
<evidence type="ECO:0000256" key="1">
    <source>
        <dbReference type="ARBA" id="ARBA00003520"/>
    </source>
</evidence>
<evidence type="ECO:0000256" key="6">
    <source>
        <dbReference type="ARBA" id="ARBA00023212"/>
    </source>
</evidence>
<proteinExistence type="inferred from homology"/>
<keyword evidence="3" id="KW-0963">Cytoplasm</keyword>
<comment type="function">
    <text evidence="1">Actins are highly conserved proteins that are involved in various types of cell motility and are ubiquitously expressed in all eukaryotic cells.</text>
</comment>